<reference evidence="1 2" key="3">
    <citation type="journal article" date="2013" name="Rice">
        <title>Improvement of the Oryza sativa Nipponbare reference genome using next generation sequence and optical map data.</title>
        <authorList>
            <person name="Kawahara Y."/>
            <person name="de la Bastide M."/>
            <person name="Hamilton J.P."/>
            <person name="Kanamori H."/>
            <person name="McCombie W.R."/>
            <person name="Ouyang S."/>
            <person name="Schwartz D.C."/>
            <person name="Tanaka T."/>
            <person name="Wu J."/>
            <person name="Zhou S."/>
            <person name="Childs K.L."/>
            <person name="Davidson R.M."/>
            <person name="Lin H."/>
            <person name="Quesada-Ocampo L."/>
            <person name="Vaillancourt B."/>
            <person name="Sakai H."/>
            <person name="Lee S.S."/>
            <person name="Kim J."/>
            <person name="Numa H."/>
            <person name="Itoh T."/>
            <person name="Buell C.R."/>
            <person name="Matsumoto T."/>
        </authorList>
    </citation>
    <scope>NUCLEOTIDE SEQUENCE [LARGE SCALE GENOMIC DNA]</scope>
    <source>
        <strain evidence="2">cv. Nipponbare</strain>
    </source>
</reference>
<reference evidence="2" key="1">
    <citation type="journal article" date="2005" name="Nature">
        <title>The map-based sequence of the rice genome.</title>
        <authorList>
            <consortium name="International rice genome sequencing project (IRGSP)"/>
            <person name="Matsumoto T."/>
            <person name="Wu J."/>
            <person name="Kanamori H."/>
            <person name="Katayose Y."/>
            <person name="Fujisawa M."/>
            <person name="Namiki N."/>
            <person name="Mizuno H."/>
            <person name="Yamamoto K."/>
            <person name="Antonio B.A."/>
            <person name="Baba T."/>
            <person name="Sakata K."/>
            <person name="Nagamura Y."/>
            <person name="Aoki H."/>
            <person name="Arikawa K."/>
            <person name="Arita K."/>
            <person name="Bito T."/>
            <person name="Chiden Y."/>
            <person name="Fujitsuka N."/>
            <person name="Fukunaka R."/>
            <person name="Hamada M."/>
            <person name="Harada C."/>
            <person name="Hayashi A."/>
            <person name="Hijishita S."/>
            <person name="Honda M."/>
            <person name="Hosokawa S."/>
            <person name="Ichikawa Y."/>
            <person name="Idonuma A."/>
            <person name="Iijima M."/>
            <person name="Ikeda M."/>
            <person name="Ikeno M."/>
            <person name="Ito K."/>
            <person name="Ito S."/>
            <person name="Ito T."/>
            <person name="Ito Y."/>
            <person name="Ito Y."/>
            <person name="Iwabuchi A."/>
            <person name="Kamiya K."/>
            <person name="Karasawa W."/>
            <person name="Kurita K."/>
            <person name="Katagiri S."/>
            <person name="Kikuta A."/>
            <person name="Kobayashi H."/>
            <person name="Kobayashi N."/>
            <person name="Machita K."/>
            <person name="Maehara T."/>
            <person name="Masukawa M."/>
            <person name="Mizubayashi T."/>
            <person name="Mukai Y."/>
            <person name="Nagasaki H."/>
            <person name="Nagata Y."/>
            <person name="Naito S."/>
            <person name="Nakashima M."/>
            <person name="Nakama Y."/>
            <person name="Nakamichi Y."/>
            <person name="Nakamura M."/>
            <person name="Meguro A."/>
            <person name="Negishi M."/>
            <person name="Ohta I."/>
            <person name="Ohta T."/>
            <person name="Okamoto M."/>
            <person name="Ono N."/>
            <person name="Saji S."/>
            <person name="Sakaguchi M."/>
            <person name="Sakai K."/>
            <person name="Shibata M."/>
            <person name="Shimokawa T."/>
            <person name="Song J."/>
            <person name="Takazaki Y."/>
            <person name="Terasawa K."/>
            <person name="Tsugane M."/>
            <person name="Tsuji K."/>
            <person name="Ueda S."/>
            <person name="Waki K."/>
            <person name="Yamagata H."/>
            <person name="Yamamoto M."/>
            <person name="Yamamoto S."/>
            <person name="Yamane H."/>
            <person name="Yoshiki S."/>
            <person name="Yoshihara R."/>
            <person name="Yukawa K."/>
            <person name="Zhong H."/>
            <person name="Yano M."/>
            <person name="Yuan Q."/>
            <person name="Ouyang S."/>
            <person name="Liu J."/>
            <person name="Jones K.M."/>
            <person name="Gansberger K."/>
            <person name="Moffat K."/>
            <person name="Hill J."/>
            <person name="Bera J."/>
            <person name="Fadrosh D."/>
            <person name="Jin S."/>
            <person name="Johri S."/>
            <person name="Kim M."/>
            <person name="Overton L."/>
            <person name="Reardon M."/>
            <person name="Tsitrin T."/>
            <person name="Vuong H."/>
            <person name="Weaver B."/>
            <person name="Ciecko A."/>
            <person name="Tallon L."/>
            <person name="Jackson J."/>
            <person name="Pai G."/>
            <person name="Aken S.V."/>
            <person name="Utterback T."/>
            <person name="Reidmuller S."/>
            <person name="Feldblyum T."/>
            <person name="Hsiao J."/>
            <person name="Zismann V."/>
            <person name="Iobst S."/>
            <person name="de Vazeille A.R."/>
            <person name="Buell C.R."/>
            <person name="Ying K."/>
            <person name="Li Y."/>
            <person name="Lu T."/>
            <person name="Huang Y."/>
            <person name="Zhao Q."/>
            <person name="Feng Q."/>
            <person name="Zhang L."/>
            <person name="Zhu J."/>
            <person name="Weng Q."/>
            <person name="Mu J."/>
            <person name="Lu Y."/>
            <person name="Fan D."/>
            <person name="Liu Y."/>
            <person name="Guan J."/>
            <person name="Zhang Y."/>
            <person name="Yu S."/>
            <person name="Liu X."/>
            <person name="Zhang Y."/>
            <person name="Hong G."/>
            <person name="Han B."/>
            <person name="Choisne N."/>
            <person name="Demange N."/>
            <person name="Orjeda G."/>
            <person name="Samain S."/>
            <person name="Cattolico L."/>
            <person name="Pelletier E."/>
            <person name="Couloux A."/>
            <person name="Segurens B."/>
            <person name="Wincker P."/>
            <person name="D'Hont A."/>
            <person name="Scarpelli C."/>
            <person name="Weissenbach J."/>
            <person name="Salanoubat M."/>
            <person name="Quetier F."/>
            <person name="Yu Y."/>
            <person name="Kim H.R."/>
            <person name="Rambo T."/>
            <person name="Currie J."/>
            <person name="Collura K."/>
            <person name="Luo M."/>
            <person name="Yang T."/>
            <person name="Ammiraju J.S.S."/>
            <person name="Engler F."/>
            <person name="Soderlund C."/>
            <person name="Wing R.A."/>
            <person name="Palmer L.E."/>
            <person name="de la Bastide M."/>
            <person name="Spiegel L."/>
            <person name="Nascimento L."/>
            <person name="Zutavern T."/>
            <person name="O'Shaughnessy A."/>
            <person name="Dike S."/>
            <person name="Dedhia N."/>
            <person name="Preston R."/>
            <person name="Balija V."/>
            <person name="McCombie W.R."/>
            <person name="Chow T."/>
            <person name="Chen H."/>
            <person name="Chung M."/>
            <person name="Chen C."/>
            <person name="Shaw J."/>
            <person name="Wu H."/>
            <person name="Hsiao K."/>
            <person name="Chao Y."/>
            <person name="Chu M."/>
            <person name="Cheng C."/>
            <person name="Hour A."/>
            <person name="Lee P."/>
            <person name="Lin S."/>
            <person name="Lin Y."/>
            <person name="Liou J."/>
            <person name="Liu S."/>
            <person name="Hsing Y."/>
            <person name="Raghuvanshi S."/>
            <person name="Mohanty A."/>
            <person name="Bharti A.K."/>
            <person name="Gaur A."/>
            <person name="Gupta V."/>
            <person name="Kumar D."/>
            <person name="Ravi V."/>
            <person name="Vij S."/>
            <person name="Kapur A."/>
            <person name="Khurana P."/>
            <person name="Khurana P."/>
            <person name="Khurana J.P."/>
            <person name="Tyagi A.K."/>
            <person name="Gaikwad K."/>
            <person name="Singh A."/>
            <person name="Dalal V."/>
            <person name="Srivastava S."/>
            <person name="Dixit A."/>
            <person name="Pal A.K."/>
            <person name="Ghazi I.A."/>
            <person name="Yadav M."/>
            <person name="Pandit A."/>
            <person name="Bhargava A."/>
            <person name="Sureshbabu K."/>
            <person name="Batra K."/>
            <person name="Sharma T.R."/>
            <person name="Mohapatra T."/>
            <person name="Singh N.K."/>
            <person name="Messing J."/>
            <person name="Nelson A.B."/>
            <person name="Fuks G."/>
            <person name="Kavchok S."/>
            <person name="Keizer G."/>
            <person name="Linton E."/>
            <person name="Llaca V."/>
            <person name="Song R."/>
            <person name="Tanyolac B."/>
            <person name="Young S."/>
            <person name="Ho-Il K."/>
            <person name="Hahn J.H."/>
            <person name="Sangsakoo G."/>
            <person name="Vanavichit A."/>
            <person name="de Mattos Luiz.A.T."/>
            <person name="Zimmer P.D."/>
            <person name="Malone G."/>
            <person name="Dellagostin O."/>
            <person name="de Oliveira A.C."/>
            <person name="Bevan M."/>
            <person name="Bancroft I."/>
            <person name="Minx P."/>
            <person name="Cordum H."/>
            <person name="Wilson R."/>
            <person name="Cheng Z."/>
            <person name="Jin W."/>
            <person name="Jiang J."/>
            <person name="Leong S.A."/>
            <person name="Iwama H."/>
            <person name="Gojobori T."/>
            <person name="Itoh T."/>
            <person name="Niimura Y."/>
            <person name="Fujii Y."/>
            <person name="Habara T."/>
            <person name="Sakai H."/>
            <person name="Sato Y."/>
            <person name="Wilson G."/>
            <person name="Kumar K."/>
            <person name="McCouch S."/>
            <person name="Juretic N."/>
            <person name="Hoen D."/>
            <person name="Wright S."/>
            <person name="Bruskiewich R."/>
            <person name="Bureau T."/>
            <person name="Miyao A."/>
            <person name="Hirochika H."/>
            <person name="Nishikawa T."/>
            <person name="Kadowaki K."/>
            <person name="Sugiura M."/>
            <person name="Burr B."/>
            <person name="Sasaki T."/>
        </authorList>
    </citation>
    <scope>NUCLEOTIDE SEQUENCE [LARGE SCALE GENOMIC DNA]</scope>
    <source>
        <strain evidence="2">cv. Nipponbare</strain>
    </source>
</reference>
<dbReference type="Gramene" id="Os10t0331866-00">
    <property type="protein sequence ID" value="Os10t0331866-00"/>
    <property type="gene ID" value="Os10g0331866"/>
</dbReference>
<dbReference type="PaxDb" id="39947-A0A0P0XSX4"/>
<dbReference type="InParanoid" id="A0A0P0XSX4"/>
<dbReference type="Proteomes" id="UP000059680">
    <property type="component" value="Chromosome 10"/>
</dbReference>
<keyword evidence="2" id="KW-1185">Reference proteome</keyword>
<reference evidence="1 2" key="2">
    <citation type="journal article" date="2013" name="Plant Cell Physiol.">
        <title>Rice Annotation Project Database (RAP-DB): an integrative and interactive database for rice genomics.</title>
        <authorList>
            <person name="Sakai H."/>
            <person name="Lee S.S."/>
            <person name="Tanaka T."/>
            <person name="Numa H."/>
            <person name="Kim J."/>
            <person name="Kawahara Y."/>
            <person name="Wakimoto H."/>
            <person name="Yang C.C."/>
            <person name="Iwamoto M."/>
            <person name="Abe T."/>
            <person name="Yamada Y."/>
            <person name="Muto A."/>
            <person name="Inokuchi H."/>
            <person name="Ikemura T."/>
            <person name="Matsumoto T."/>
            <person name="Sasaki T."/>
            <person name="Itoh T."/>
        </authorList>
    </citation>
    <scope>NUCLEOTIDE SEQUENCE [LARGE SCALE GENOMIC DNA]</scope>
    <source>
        <strain evidence="2">cv. Nipponbare</strain>
    </source>
</reference>
<dbReference type="EMBL" id="AP014966">
    <property type="protein sequence ID" value="BAT10368.1"/>
    <property type="molecule type" value="Genomic_DNA"/>
</dbReference>
<gene>
    <name evidence="1" type="ordered locus">Os10g0331866</name>
    <name evidence="1" type="ORF">OSNPB_100331866</name>
</gene>
<dbReference type="STRING" id="39947.A0A0P0XSX4"/>
<organism evidence="1 2">
    <name type="scientific">Oryza sativa subsp. japonica</name>
    <name type="common">Rice</name>
    <dbReference type="NCBI Taxonomy" id="39947"/>
    <lineage>
        <taxon>Eukaryota</taxon>
        <taxon>Viridiplantae</taxon>
        <taxon>Streptophyta</taxon>
        <taxon>Embryophyta</taxon>
        <taxon>Tracheophyta</taxon>
        <taxon>Spermatophyta</taxon>
        <taxon>Magnoliopsida</taxon>
        <taxon>Liliopsida</taxon>
        <taxon>Poales</taxon>
        <taxon>Poaceae</taxon>
        <taxon>BOP clade</taxon>
        <taxon>Oryzoideae</taxon>
        <taxon>Oryzeae</taxon>
        <taxon>Oryzinae</taxon>
        <taxon>Oryza</taxon>
        <taxon>Oryza sativa</taxon>
    </lineage>
</organism>
<sequence length="311" mass="34287">MTMISHDRKFLFLSSISVQRQGMHHSWHDRLHEHVEVAMGATTLLNALVCHRHHRLDPLPHARVSHHLLHSAGDVLLRDHAQLLVGDGWEPDPPDVADVRPVDELVGEVGPRHERHAVPDALHGRVPPAVRHEARHRRVSQHPLLRRPRHDLATAAAIAGGDDAVQEAVGVLVHVATDDVWAHHPQERPAGELEPQGELLELAPVEHGEAAEGDVHNGPRQLRVEPRHARAVLGAPEVPDGHAWALAGEERADGEDLGEPRERRRLRAAEGVAEDVVALVDGTDAGEEVTEQQFLPLVVADTVPRQFRNAE</sequence>
<protein>
    <submittedName>
        <fullName evidence="1">Os10g0331866 protein</fullName>
    </submittedName>
</protein>
<dbReference type="eggNOG" id="ENOG502R734">
    <property type="taxonomic scope" value="Eukaryota"/>
</dbReference>
<accession>A0A0P0XSX4</accession>
<dbReference type="AlphaFoldDB" id="A0A0P0XSX4"/>
<proteinExistence type="predicted"/>
<evidence type="ECO:0000313" key="2">
    <source>
        <dbReference type="Proteomes" id="UP000059680"/>
    </source>
</evidence>
<dbReference type="FunCoup" id="A0A0P0XSX4">
    <property type="interactions" value="189"/>
</dbReference>
<evidence type="ECO:0000313" key="1">
    <source>
        <dbReference type="EMBL" id="BAT10368.1"/>
    </source>
</evidence>
<name>A0A0P0XSX4_ORYSJ</name>